<reference evidence="2" key="1">
    <citation type="journal article" date="2014" name="FEMS Microbiol. Lett.">
        <title>Draft Genomic DNA Sequence of the Facultatively Methylotrophic Bacterium Acidomonas methanolica type strain MB58.</title>
        <authorList>
            <person name="Higashiura N."/>
            <person name="Hadano H."/>
            <person name="Hirakawa H."/>
            <person name="Matsutani M."/>
            <person name="Takabe S."/>
            <person name="Matsushita K."/>
            <person name="Azuma Y."/>
        </authorList>
    </citation>
    <scope>NUCLEOTIDE SEQUENCE [LARGE SCALE GENOMIC DNA]</scope>
    <source>
        <strain evidence="2">MB58</strain>
    </source>
</reference>
<evidence type="ECO:0000313" key="1">
    <source>
        <dbReference type="EMBL" id="GAJ29719.1"/>
    </source>
</evidence>
<comment type="caution">
    <text evidence="1">The sequence shown here is derived from an EMBL/GenBank/DDBJ whole genome shotgun (WGS) entry which is preliminary data.</text>
</comment>
<protein>
    <submittedName>
        <fullName evidence="1">Uncharacterized protein</fullName>
    </submittedName>
</protein>
<accession>A0A023D6L9</accession>
<sequence>MTIEAIRCLSGSVFAENFLTVLACAKTIAAKGRARDWLADDLARQIADFRRRAVADGTTATQFPSLDLVEKICVQEGFDVIRARAEGSVL</sequence>
<dbReference type="RefSeq" id="WP_042059970.1">
    <property type="nucleotide sequence ID" value="NZ_BAND01000076.1"/>
</dbReference>
<dbReference type="Proteomes" id="UP000019760">
    <property type="component" value="Unassembled WGS sequence"/>
</dbReference>
<proteinExistence type="predicted"/>
<reference evidence="1 2" key="2">
    <citation type="journal article" date="2014" name="FEMS Microbiol. Lett.">
        <title>Draft genomic DNA sequence of the facultatively methylotrophic bacterium Acidomonas methanolica type strain MB58.</title>
        <authorList>
            <person name="Higashiura N."/>
            <person name="Hadano H."/>
            <person name="Hirakawa H."/>
            <person name="Matsutani M."/>
            <person name="Takabe S."/>
            <person name="Matsushita K."/>
            <person name="Azuma Y."/>
        </authorList>
    </citation>
    <scope>NUCLEOTIDE SEQUENCE [LARGE SCALE GENOMIC DNA]</scope>
    <source>
        <strain evidence="1 2">MB58</strain>
    </source>
</reference>
<dbReference type="AlphaFoldDB" id="A0A023D6L9"/>
<gene>
    <name evidence="1" type="ORF">Amme_076_012</name>
</gene>
<organism evidence="1 2">
    <name type="scientific">Acidomonas methanolica NBRC 104435</name>
    <dbReference type="NCBI Taxonomy" id="1231351"/>
    <lineage>
        <taxon>Bacteria</taxon>
        <taxon>Pseudomonadati</taxon>
        <taxon>Pseudomonadota</taxon>
        <taxon>Alphaproteobacteria</taxon>
        <taxon>Acetobacterales</taxon>
        <taxon>Acetobacteraceae</taxon>
        <taxon>Acidomonas</taxon>
    </lineage>
</organism>
<keyword evidence="2" id="KW-1185">Reference proteome</keyword>
<evidence type="ECO:0000313" key="2">
    <source>
        <dbReference type="Proteomes" id="UP000019760"/>
    </source>
</evidence>
<dbReference type="EMBL" id="BAND01000076">
    <property type="protein sequence ID" value="GAJ29719.1"/>
    <property type="molecule type" value="Genomic_DNA"/>
</dbReference>
<name>A0A023D6L9_ACIMT</name>